<dbReference type="EMBL" id="JAIWOZ010000007">
    <property type="protein sequence ID" value="KAH6603722.1"/>
    <property type="molecule type" value="Genomic_DNA"/>
</dbReference>
<sequence>MVGRVAREMDRRGLEITDVKYLAIIHEMVKNDFVLLLWDPVSFAEKSLHLTNALANGNRWIVSLLLCKTVL</sequence>
<keyword evidence="2" id="KW-1185">Reference proteome</keyword>
<comment type="caution">
    <text evidence="1">The sequence shown here is derived from an EMBL/GenBank/DDBJ whole genome shotgun (WGS) entry which is preliminary data.</text>
</comment>
<evidence type="ECO:0000313" key="1">
    <source>
        <dbReference type="EMBL" id="KAH6603722.1"/>
    </source>
</evidence>
<accession>A0A9P8QJI6</accession>
<proteinExistence type="predicted"/>
<dbReference type="Proteomes" id="UP000827724">
    <property type="component" value="Unassembled WGS sequence"/>
</dbReference>
<protein>
    <submittedName>
        <fullName evidence="1">Uncharacterized protein</fullName>
    </submittedName>
</protein>
<reference evidence="1" key="1">
    <citation type="submission" date="2021-08" db="EMBL/GenBank/DDBJ databases">
        <title>Chromosome-Level Trichoderma cornu-damae using Hi-C Data.</title>
        <authorList>
            <person name="Kim C.S."/>
        </authorList>
    </citation>
    <scope>NUCLEOTIDE SEQUENCE</scope>
    <source>
        <strain evidence="1">KA19-0412C</strain>
    </source>
</reference>
<gene>
    <name evidence="1" type="ORF">Trco_008497</name>
</gene>
<evidence type="ECO:0000313" key="2">
    <source>
        <dbReference type="Proteomes" id="UP000827724"/>
    </source>
</evidence>
<name>A0A9P8QJI6_9HYPO</name>
<organism evidence="1 2">
    <name type="scientific">Trichoderma cornu-damae</name>
    <dbReference type="NCBI Taxonomy" id="654480"/>
    <lineage>
        <taxon>Eukaryota</taxon>
        <taxon>Fungi</taxon>
        <taxon>Dikarya</taxon>
        <taxon>Ascomycota</taxon>
        <taxon>Pezizomycotina</taxon>
        <taxon>Sordariomycetes</taxon>
        <taxon>Hypocreomycetidae</taxon>
        <taxon>Hypocreales</taxon>
        <taxon>Hypocreaceae</taxon>
        <taxon>Trichoderma</taxon>
    </lineage>
</organism>
<dbReference type="AlphaFoldDB" id="A0A9P8QJI6"/>